<protein>
    <submittedName>
        <fullName evidence="3">FAD_binding_8 domain-containing protein</fullName>
    </submittedName>
</protein>
<dbReference type="PANTHER" id="PTHR15180">
    <property type="entry name" value="GENERAL TRANSCRIPTION FACTOR 3C POLYPEPTIDE 1"/>
    <property type="match status" value="1"/>
</dbReference>
<proteinExistence type="predicted"/>
<reference evidence="1 2" key="2">
    <citation type="submission" date="2018-11" db="EMBL/GenBank/DDBJ databases">
        <authorList>
            <consortium name="Pathogen Informatics"/>
        </authorList>
    </citation>
    <scope>NUCLEOTIDE SEQUENCE [LARGE SCALE GENOMIC DNA]</scope>
</reference>
<dbReference type="PANTHER" id="PTHR15180:SF1">
    <property type="entry name" value="GENERAL TRANSCRIPTION FACTOR 3C POLYPEPTIDE 1"/>
    <property type="match status" value="1"/>
</dbReference>
<name>A0A183DUB9_9BILA</name>
<dbReference type="AlphaFoldDB" id="A0A183DUB9"/>
<dbReference type="InterPro" id="IPR044210">
    <property type="entry name" value="Tfc3-like"/>
</dbReference>
<organism evidence="3">
    <name type="scientific">Gongylonema pulchrum</name>
    <dbReference type="NCBI Taxonomy" id="637853"/>
    <lineage>
        <taxon>Eukaryota</taxon>
        <taxon>Metazoa</taxon>
        <taxon>Ecdysozoa</taxon>
        <taxon>Nematoda</taxon>
        <taxon>Chromadorea</taxon>
        <taxon>Rhabditida</taxon>
        <taxon>Spirurina</taxon>
        <taxon>Spiruromorpha</taxon>
        <taxon>Spiruroidea</taxon>
        <taxon>Gongylonematidae</taxon>
        <taxon>Gongylonema</taxon>
    </lineage>
</organism>
<dbReference type="WBParaSite" id="GPUH_0001232401-mRNA-1">
    <property type="protein sequence ID" value="GPUH_0001232401-mRNA-1"/>
    <property type="gene ID" value="GPUH_0001232401"/>
</dbReference>
<dbReference type="Proteomes" id="UP000271098">
    <property type="component" value="Unassembled WGS sequence"/>
</dbReference>
<keyword evidence="2" id="KW-1185">Reference proteome</keyword>
<sequence length="205" mass="22683">IVARKTLRVNKAPKKALEIAFLFGIFPNLIQSALKSSGSVMMATVRKLESDSQLVSVGVDTVRYVIPAYSDCWLVPYGKLVYVPTPWITPAGEVHAPAVRWMAEGILFSVITRPGCTIDDLKLSFAYVLQPRLLVELVRVLEMAGCLSVRKSASEPFRKKSPFDSGSCEADVFYVIPTKDAVERFSRIFATVPLPIILTSRAEFV</sequence>
<accession>A0A183DUB9</accession>
<dbReference type="OrthoDB" id="5873316at2759"/>
<gene>
    <name evidence="1" type="ORF">GPUH_LOCUS12310</name>
</gene>
<dbReference type="GO" id="GO:0003677">
    <property type="term" value="F:DNA binding"/>
    <property type="evidence" value="ECO:0007669"/>
    <property type="project" value="InterPro"/>
</dbReference>
<evidence type="ECO:0000313" key="2">
    <source>
        <dbReference type="Proteomes" id="UP000271098"/>
    </source>
</evidence>
<dbReference type="GO" id="GO:0000127">
    <property type="term" value="C:transcription factor TFIIIC complex"/>
    <property type="evidence" value="ECO:0007669"/>
    <property type="project" value="InterPro"/>
</dbReference>
<dbReference type="GO" id="GO:0042791">
    <property type="term" value="P:5S class rRNA transcription by RNA polymerase III"/>
    <property type="evidence" value="ECO:0007669"/>
    <property type="project" value="TreeGrafter"/>
</dbReference>
<evidence type="ECO:0000313" key="3">
    <source>
        <dbReference type="WBParaSite" id="GPUH_0001232401-mRNA-1"/>
    </source>
</evidence>
<dbReference type="GO" id="GO:0006384">
    <property type="term" value="P:transcription initiation at RNA polymerase III promoter"/>
    <property type="evidence" value="ECO:0007669"/>
    <property type="project" value="InterPro"/>
</dbReference>
<dbReference type="EMBL" id="UYRT01079215">
    <property type="protein sequence ID" value="VDN20241.1"/>
    <property type="molecule type" value="Genomic_DNA"/>
</dbReference>
<reference evidence="3" key="1">
    <citation type="submission" date="2016-06" db="UniProtKB">
        <authorList>
            <consortium name="WormBaseParasite"/>
        </authorList>
    </citation>
    <scope>IDENTIFICATION</scope>
</reference>
<evidence type="ECO:0000313" key="1">
    <source>
        <dbReference type="EMBL" id="VDN20241.1"/>
    </source>
</evidence>